<dbReference type="InterPro" id="IPR041522">
    <property type="entry name" value="CdaR_GGDEF"/>
</dbReference>
<comment type="similarity">
    <text evidence="1">Belongs to the CdaR family.</text>
</comment>
<sequence length="386" mass="44377">MNIDDNLFEALQKMAARIHKPVYLCNQHGRILYTSNTIMTSPDWIHMLPFFQSRTPHYFSTIYAKQTFSIFPIDLTELECEYLVSLSFIPPQDEALHVIIKHAIIEISISRMRQYTARQTAKRARNEGFRRWIESASTSQQDAATVAQAFGLSVDKSYLCMVCQLDQRRETTQFLKHQLLLDQVVDLLDSALPSSPFPSFLFVKGDMGIVLMEETGSWSDVSDKLLSFLKQLQMLVNIQMNRTISFGVSLTSCRITDLSEGYGEALEALQAGYLSSQTEYIQFYQAKDVPNLLKLIPRKDLVTFHQLHLHPLEASSQDQSLLHTLSVYLETHCHISETAKRMSIHRNTVIYRLEKCEELLRISLKDPDATLRLRLALRIQMYLSTS</sequence>
<evidence type="ECO:0000259" key="2">
    <source>
        <dbReference type="Pfam" id="PF13556"/>
    </source>
</evidence>
<evidence type="ECO:0000259" key="3">
    <source>
        <dbReference type="Pfam" id="PF17853"/>
    </source>
</evidence>
<name>A0AAD0MMQ3_BACPU</name>
<organism evidence="4 5">
    <name type="scientific">Bacillus pumilus</name>
    <name type="common">Bacillus mesentericus</name>
    <dbReference type="NCBI Taxonomy" id="1408"/>
    <lineage>
        <taxon>Bacteria</taxon>
        <taxon>Bacillati</taxon>
        <taxon>Bacillota</taxon>
        <taxon>Bacilli</taxon>
        <taxon>Bacillales</taxon>
        <taxon>Bacillaceae</taxon>
        <taxon>Bacillus</taxon>
    </lineage>
</organism>
<dbReference type="InterPro" id="IPR042070">
    <property type="entry name" value="PucR_C-HTH_sf"/>
</dbReference>
<dbReference type="InterPro" id="IPR025736">
    <property type="entry name" value="PucR_C-HTH_dom"/>
</dbReference>
<dbReference type="InterPro" id="IPR051448">
    <property type="entry name" value="CdaR-like_regulators"/>
</dbReference>
<dbReference type="AlphaFoldDB" id="A0AAD0MMQ3"/>
<feature type="domain" description="CdaR GGDEF-like" evidence="3">
    <location>
        <begin position="139"/>
        <end position="271"/>
    </location>
</feature>
<dbReference type="Pfam" id="PF13556">
    <property type="entry name" value="HTH_30"/>
    <property type="match status" value="1"/>
</dbReference>
<gene>
    <name evidence="4" type="ORF">C5695_16245</name>
</gene>
<dbReference type="RefSeq" id="WP_117731577.1">
    <property type="nucleotide sequence ID" value="NZ_CP027116.1"/>
</dbReference>
<dbReference type="Proteomes" id="UP000264960">
    <property type="component" value="Chromosome"/>
</dbReference>
<dbReference type="PANTHER" id="PTHR33744">
    <property type="entry name" value="CARBOHYDRATE DIACID REGULATOR"/>
    <property type="match status" value="1"/>
</dbReference>
<proteinExistence type="inferred from homology"/>
<protein>
    <submittedName>
        <fullName evidence="4">Transcriptional regulator</fullName>
    </submittedName>
</protein>
<reference evidence="4 5" key="1">
    <citation type="submission" date="2018-02" db="EMBL/GenBank/DDBJ databases">
        <title>The complete genome of two Bacillus pumilus strains from Cuatro Cienegas, Coahuila, Mexico.</title>
        <authorList>
            <person name="Zarza E."/>
            <person name="Alcaraz L.D."/>
            <person name="Aguilar-Salinas B."/>
            <person name="Islas A."/>
            <person name="Olmedo-Alvarez G."/>
        </authorList>
    </citation>
    <scope>NUCLEOTIDE SEQUENCE [LARGE SCALE GENOMIC DNA]</scope>
    <source>
        <strain evidence="4 5">145</strain>
    </source>
</reference>
<dbReference type="PANTHER" id="PTHR33744:SF1">
    <property type="entry name" value="DNA-BINDING TRANSCRIPTIONAL ACTIVATOR ADER"/>
    <property type="match status" value="1"/>
</dbReference>
<accession>A0AAD0MMQ3</accession>
<evidence type="ECO:0000313" key="5">
    <source>
        <dbReference type="Proteomes" id="UP000264960"/>
    </source>
</evidence>
<dbReference type="Pfam" id="PF17853">
    <property type="entry name" value="GGDEF_2"/>
    <property type="match status" value="1"/>
</dbReference>
<dbReference type="Gene3D" id="1.10.10.2840">
    <property type="entry name" value="PucR C-terminal helix-turn-helix domain"/>
    <property type="match status" value="1"/>
</dbReference>
<dbReference type="EMBL" id="CP027116">
    <property type="protein sequence ID" value="AVM25303.1"/>
    <property type="molecule type" value="Genomic_DNA"/>
</dbReference>
<feature type="domain" description="PucR C-terminal helix-turn-helix" evidence="2">
    <location>
        <begin position="321"/>
        <end position="379"/>
    </location>
</feature>
<evidence type="ECO:0000313" key="4">
    <source>
        <dbReference type="EMBL" id="AVM25303.1"/>
    </source>
</evidence>
<evidence type="ECO:0000256" key="1">
    <source>
        <dbReference type="ARBA" id="ARBA00006754"/>
    </source>
</evidence>